<evidence type="ECO:0000313" key="1">
    <source>
        <dbReference type="EMBL" id="KAF7289009.1"/>
    </source>
</evidence>
<dbReference type="GO" id="GO:0055088">
    <property type="term" value="P:lipid homeostasis"/>
    <property type="evidence" value="ECO:0007669"/>
    <property type="project" value="TreeGrafter"/>
</dbReference>
<dbReference type="AlphaFoldDB" id="A0A8H6RXA4"/>
<dbReference type="SUPFAM" id="SSF56645">
    <property type="entry name" value="Acyl-CoA dehydrogenase NM domain-like"/>
    <property type="match status" value="1"/>
</dbReference>
<organism evidence="1 2">
    <name type="scientific">Mycena indigotica</name>
    <dbReference type="NCBI Taxonomy" id="2126181"/>
    <lineage>
        <taxon>Eukaryota</taxon>
        <taxon>Fungi</taxon>
        <taxon>Dikarya</taxon>
        <taxon>Basidiomycota</taxon>
        <taxon>Agaricomycotina</taxon>
        <taxon>Agaricomycetes</taxon>
        <taxon>Agaricomycetidae</taxon>
        <taxon>Agaricales</taxon>
        <taxon>Marasmiineae</taxon>
        <taxon>Mycenaceae</taxon>
        <taxon>Mycena</taxon>
    </lineage>
</organism>
<dbReference type="GO" id="GO:0005504">
    <property type="term" value="F:fatty acid binding"/>
    <property type="evidence" value="ECO:0007669"/>
    <property type="project" value="TreeGrafter"/>
</dbReference>
<dbReference type="GeneID" id="59353085"/>
<dbReference type="InterPro" id="IPR036250">
    <property type="entry name" value="AcylCo_DH-like_C"/>
</dbReference>
<dbReference type="GO" id="GO:0005777">
    <property type="term" value="C:peroxisome"/>
    <property type="evidence" value="ECO:0007669"/>
    <property type="project" value="InterPro"/>
</dbReference>
<dbReference type="PANTHER" id="PTHR10909:SF382">
    <property type="entry name" value="ACYL-COENZYME A OXIDASE"/>
    <property type="match status" value="1"/>
</dbReference>
<dbReference type="Gene3D" id="1.20.140.10">
    <property type="entry name" value="Butyryl-CoA Dehydrogenase, subunit A, domain 3"/>
    <property type="match status" value="1"/>
</dbReference>
<dbReference type="PANTHER" id="PTHR10909">
    <property type="entry name" value="ELECTRON TRANSPORT OXIDOREDUCTASE"/>
    <property type="match status" value="1"/>
</dbReference>
<dbReference type="InterPro" id="IPR046373">
    <property type="entry name" value="Acyl-CoA_Oxase/DH_mid-dom_sf"/>
</dbReference>
<proteinExistence type="predicted"/>
<accession>A0A8H6RXA4</accession>
<dbReference type="GO" id="GO:0003997">
    <property type="term" value="F:acyl-CoA oxidase activity"/>
    <property type="evidence" value="ECO:0007669"/>
    <property type="project" value="InterPro"/>
</dbReference>
<dbReference type="Proteomes" id="UP000636479">
    <property type="component" value="Unassembled WGS sequence"/>
</dbReference>
<dbReference type="GO" id="GO:0071949">
    <property type="term" value="F:FAD binding"/>
    <property type="evidence" value="ECO:0007669"/>
    <property type="project" value="InterPro"/>
</dbReference>
<dbReference type="GO" id="GO:0033540">
    <property type="term" value="P:fatty acid beta-oxidation using acyl-CoA oxidase"/>
    <property type="evidence" value="ECO:0007669"/>
    <property type="project" value="TreeGrafter"/>
</dbReference>
<dbReference type="EMBL" id="JACAZF010000018">
    <property type="protein sequence ID" value="KAF7289009.1"/>
    <property type="molecule type" value="Genomic_DNA"/>
</dbReference>
<dbReference type="SUPFAM" id="SSF47203">
    <property type="entry name" value="Acyl-CoA dehydrogenase C-terminal domain-like"/>
    <property type="match status" value="1"/>
</dbReference>
<dbReference type="Gene3D" id="2.40.110.10">
    <property type="entry name" value="Butyryl-CoA Dehydrogenase, subunit A, domain 2"/>
    <property type="match status" value="1"/>
</dbReference>
<dbReference type="OrthoDB" id="538336at2759"/>
<dbReference type="InterPro" id="IPR012258">
    <property type="entry name" value="Acyl-CoA_oxidase"/>
</dbReference>
<sequence>MSMHRELGKSKLFRDALSDFTLPSPERHQITFNRAEAIARSSNYTLKDVYEISEHFWLGAIDPLVVIDVAAYSTTLIQFNLATGTLSAWAHRPEIAELCRQLLNWEVSGHFLLTEVAHGLDTQNIETTATQLPDGGFDLHTPHPGAAKFMPCTTPVGGIPRVAVVMARLIANGKFHGVRPFFVPLNDGKGTMNQGITSRPLPDRAGTRPMGNGITTFTHVHLPATAFLGDWETTLPPRIHLLASIWRLGIGTTTLAGLAIPALRVAAHVTADFARQRQVTDSGGKTVPILSFRTTGTPIVKALGQAAILEALYRELRPYYAADPKTRKAHADGRRHKYAQLRSRRIVLTDRLGARGLLLENQLMSLEAELRGMAIAEGDVLVLCIRLATEYLLGRYALPPPRYPDSPLAKHEKGIYDEMRDILVALGSDHRSAAFNSALLPRSVPLVLAIGQRMAYEAALEAGVHSAFVRLYVSSAVLQDLAWYTENGLTTRVEAMKAEESAITEALDIMEEMLDKNGCAPLLHAPILSQSAWTEWVDTLPLHRSKL</sequence>
<dbReference type="RefSeq" id="XP_037213161.1">
    <property type="nucleotide sequence ID" value="XM_037370569.1"/>
</dbReference>
<gene>
    <name evidence="1" type="ORF">MIND_01417800</name>
</gene>
<keyword evidence="2" id="KW-1185">Reference proteome</keyword>
<reference evidence="1" key="1">
    <citation type="submission" date="2020-05" db="EMBL/GenBank/DDBJ databases">
        <title>Mycena genomes resolve the evolution of fungal bioluminescence.</title>
        <authorList>
            <person name="Tsai I.J."/>
        </authorList>
    </citation>
    <scope>NUCLEOTIDE SEQUENCE</scope>
    <source>
        <strain evidence="1">171206Taipei</strain>
    </source>
</reference>
<comment type="caution">
    <text evidence="1">The sequence shown here is derived from an EMBL/GenBank/DDBJ whole genome shotgun (WGS) entry which is preliminary data.</text>
</comment>
<name>A0A8H6RXA4_9AGAR</name>
<protein>
    <submittedName>
        <fullName evidence="1">Acyl-CoA dehydrogenase NM domain-like protein</fullName>
    </submittedName>
</protein>
<dbReference type="InterPro" id="IPR009100">
    <property type="entry name" value="AcylCoA_DH/oxidase_NM_dom_sf"/>
</dbReference>
<evidence type="ECO:0000313" key="2">
    <source>
        <dbReference type="Proteomes" id="UP000636479"/>
    </source>
</evidence>